<evidence type="ECO:0000256" key="13">
    <source>
        <dbReference type="ARBA" id="ARBA00022932"/>
    </source>
</evidence>
<evidence type="ECO:0000256" key="5">
    <source>
        <dbReference type="ARBA" id="ARBA00022722"/>
    </source>
</evidence>
<keyword evidence="16" id="KW-0863">Zinc-finger</keyword>
<dbReference type="Pfam" id="PF24626">
    <property type="entry name" value="SH3_Tf2-1"/>
    <property type="match status" value="1"/>
</dbReference>
<evidence type="ECO:0000256" key="10">
    <source>
        <dbReference type="ARBA" id="ARBA00022842"/>
    </source>
</evidence>
<dbReference type="InterPro" id="IPR000477">
    <property type="entry name" value="RT_dom"/>
</dbReference>
<gene>
    <name evidence="20" type="ORF">Tco_1056610</name>
</gene>
<keyword evidence="5" id="KW-0540">Nuclease</keyword>
<dbReference type="Pfam" id="PF08284">
    <property type="entry name" value="RVP_2"/>
    <property type="match status" value="1"/>
</dbReference>
<dbReference type="InterPro" id="IPR043128">
    <property type="entry name" value="Rev_trsase/Diguanyl_cyclase"/>
</dbReference>
<evidence type="ECO:0000256" key="15">
    <source>
        <dbReference type="ARBA" id="ARBA00023172"/>
    </source>
</evidence>
<reference evidence="20" key="1">
    <citation type="journal article" date="2022" name="Int. J. Mol. Sci.">
        <title>Draft Genome of Tanacetum Coccineum: Genomic Comparison of Closely Related Tanacetum-Family Plants.</title>
        <authorList>
            <person name="Yamashiro T."/>
            <person name="Shiraishi A."/>
            <person name="Nakayama K."/>
            <person name="Satake H."/>
        </authorList>
    </citation>
    <scope>NUCLEOTIDE SEQUENCE</scope>
</reference>
<dbReference type="Gene3D" id="3.10.10.10">
    <property type="entry name" value="HIV Type 1 Reverse Transcriptase, subunit A, domain 1"/>
    <property type="match status" value="1"/>
</dbReference>
<reference evidence="20" key="2">
    <citation type="submission" date="2022-01" db="EMBL/GenBank/DDBJ databases">
        <authorList>
            <person name="Yamashiro T."/>
            <person name="Shiraishi A."/>
            <person name="Satake H."/>
            <person name="Nakayama K."/>
        </authorList>
    </citation>
    <scope>NUCLEOTIDE SEQUENCE</scope>
</reference>
<dbReference type="Gene3D" id="3.30.420.10">
    <property type="entry name" value="Ribonuclease H-like superfamily/Ribonuclease H"/>
    <property type="match status" value="1"/>
</dbReference>
<dbReference type="CDD" id="cd00303">
    <property type="entry name" value="retropepsin_like"/>
    <property type="match status" value="1"/>
</dbReference>
<name>A0ABQ5H598_9ASTR</name>
<dbReference type="SUPFAM" id="SSF53098">
    <property type="entry name" value="Ribonuclease H-like"/>
    <property type="match status" value="1"/>
</dbReference>
<evidence type="ECO:0000313" key="21">
    <source>
        <dbReference type="Proteomes" id="UP001151760"/>
    </source>
</evidence>
<dbReference type="PANTHER" id="PTHR37984:SF5">
    <property type="entry name" value="PROTEIN NYNRIN-LIKE"/>
    <property type="match status" value="1"/>
</dbReference>
<keyword evidence="11" id="KW-0229">DNA integration</keyword>
<keyword evidence="12 20" id="KW-0695">RNA-directed DNA polymerase</keyword>
<dbReference type="InterPro" id="IPR001584">
    <property type="entry name" value="Integrase_cat-core"/>
</dbReference>
<dbReference type="Pfam" id="PF00078">
    <property type="entry name" value="RVT_1"/>
    <property type="match status" value="1"/>
</dbReference>
<keyword evidence="10" id="KW-0460">Magnesium</keyword>
<evidence type="ECO:0000256" key="2">
    <source>
        <dbReference type="ARBA" id="ARBA00022670"/>
    </source>
</evidence>
<evidence type="ECO:0000259" key="19">
    <source>
        <dbReference type="PROSITE" id="PS50994"/>
    </source>
</evidence>
<evidence type="ECO:0000259" key="17">
    <source>
        <dbReference type="PROSITE" id="PS50158"/>
    </source>
</evidence>
<keyword evidence="3" id="KW-0808">Transferase</keyword>
<dbReference type="CDD" id="cd01647">
    <property type="entry name" value="RT_LTR"/>
    <property type="match status" value="1"/>
</dbReference>
<keyword evidence="21" id="KW-1185">Reference proteome</keyword>
<keyword evidence="2" id="KW-0645">Protease</keyword>
<dbReference type="InterPro" id="IPR001878">
    <property type="entry name" value="Znf_CCHC"/>
</dbReference>
<evidence type="ECO:0000256" key="16">
    <source>
        <dbReference type="PROSITE-ProRule" id="PRU00047"/>
    </source>
</evidence>
<dbReference type="SUPFAM" id="SSF50630">
    <property type="entry name" value="Acid proteases"/>
    <property type="match status" value="1"/>
</dbReference>
<dbReference type="SMART" id="SM00343">
    <property type="entry name" value="ZnF_C2HC"/>
    <property type="match status" value="2"/>
</dbReference>
<accession>A0ABQ5H598</accession>
<dbReference type="InterPro" id="IPR043502">
    <property type="entry name" value="DNA/RNA_pol_sf"/>
</dbReference>
<dbReference type="SUPFAM" id="SSF56672">
    <property type="entry name" value="DNA/RNA polymerases"/>
    <property type="match status" value="1"/>
</dbReference>
<comment type="caution">
    <text evidence="20">The sequence shown here is derived from an EMBL/GenBank/DDBJ whole genome shotgun (WGS) entry which is preliminary data.</text>
</comment>
<dbReference type="InterPro" id="IPR050951">
    <property type="entry name" value="Retrovirus_Pol_polyprotein"/>
</dbReference>
<dbReference type="SUPFAM" id="SSF57756">
    <property type="entry name" value="Retrovirus zinc finger-like domains"/>
    <property type="match status" value="1"/>
</dbReference>
<dbReference type="Pfam" id="PF17921">
    <property type="entry name" value="Integrase_H2C2"/>
    <property type="match status" value="1"/>
</dbReference>
<evidence type="ECO:0000256" key="8">
    <source>
        <dbReference type="ARBA" id="ARBA00022759"/>
    </source>
</evidence>
<dbReference type="PANTHER" id="PTHR37984">
    <property type="entry name" value="PROTEIN CBG26694"/>
    <property type="match status" value="1"/>
</dbReference>
<dbReference type="InterPro" id="IPR036875">
    <property type="entry name" value="Znf_CCHC_sf"/>
</dbReference>
<dbReference type="Gene3D" id="4.10.60.10">
    <property type="entry name" value="Zinc finger, CCHC-type"/>
    <property type="match status" value="1"/>
</dbReference>
<dbReference type="Pfam" id="PF17917">
    <property type="entry name" value="RT_RNaseH"/>
    <property type="match status" value="1"/>
</dbReference>
<dbReference type="InterPro" id="IPR021109">
    <property type="entry name" value="Peptidase_aspartic_dom_sf"/>
</dbReference>
<evidence type="ECO:0000256" key="3">
    <source>
        <dbReference type="ARBA" id="ARBA00022679"/>
    </source>
</evidence>
<evidence type="ECO:0000313" key="20">
    <source>
        <dbReference type="EMBL" id="GJT82268.1"/>
    </source>
</evidence>
<dbReference type="Proteomes" id="UP001151760">
    <property type="component" value="Unassembled WGS sequence"/>
</dbReference>
<dbReference type="InterPro" id="IPR036397">
    <property type="entry name" value="RNaseH_sf"/>
</dbReference>
<evidence type="ECO:0000256" key="7">
    <source>
        <dbReference type="ARBA" id="ARBA00022750"/>
    </source>
</evidence>
<dbReference type="PROSITE" id="PS50878">
    <property type="entry name" value="RT_POL"/>
    <property type="match status" value="1"/>
</dbReference>
<keyword evidence="7" id="KW-0064">Aspartyl protease</keyword>
<feature type="domain" description="CCHC-type" evidence="17">
    <location>
        <begin position="254"/>
        <end position="270"/>
    </location>
</feature>
<dbReference type="InterPro" id="IPR056924">
    <property type="entry name" value="SH3_Tf2-1"/>
</dbReference>
<evidence type="ECO:0000256" key="14">
    <source>
        <dbReference type="ARBA" id="ARBA00023125"/>
    </source>
</evidence>
<evidence type="ECO:0000256" key="11">
    <source>
        <dbReference type="ARBA" id="ARBA00022908"/>
    </source>
</evidence>
<dbReference type="Gene3D" id="1.10.340.70">
    <property type="match status" value="1"/>
</dbReference>
<feature type="domain" description="Reverse transcriptase" evidence="18">
    <location>
        <begin position="549"/>
        <end position="728"/>
    </location>
</feature>
<dbReference type="EMBL" id="BQNB010019152">
    <property type="protein sequence ID" value="GJT82268.1"/>
    <property type="molecule type" value="Genomic_DNA"/>
</dbReference>
<evidence type="ECO:0000259" key="18">
    <source>
        <dbReference type="PROSITE" id="PS50878"/>
    </source>
</evidence>
<dbReference type="PROSITE" id="PS50994">
    <property type="entry name" value="INTEGRASE"/>
    <property type="match status" value="1"/>
</dbReference>
<keyword evidence="16" id="KW-0862">Zinc</keyword>
<dbReference type="PROSITE" id="PS50158">
    <property type="entry name" value="ZF_CCHC"/>
    <property type="match status" value="2"/>
</dbReference>
<dbReference type="InterPro" id="IPR041373">
    <property type="entry name" value="RT_RNaseH"/>
</dbReference>
<keyword evidence="14" id="KW-0238">DNA-binding</keyword>
<feature type="domain" description="CCHC-type" evidence="17">
    <location>
        <begin position="285"/>
        <end position="300"/>
    </location>
</feature>
<dbReference type="InterPro" id="IPR012337">
    <property type="entry name" value="RNaseH-like_sf"/>
</dbReference>
<dbReference type="CDD" id="cd09274">
    <property type="entry name" value="RNase_HI_RT_Ty3"/>
    <property type="match status" value="1"/>
</dbReference>
<keyword evidence="15" id="KW-0233">DNA recombination</keyword>
<sequence length="1183" mass="134981">MPPKSAPLTQAAIRRMIKESVDAAIAAERARHANAGNEARGSGPVRGQDAAPTVRECTFAGFMKCNPTAFHGTEGAVELRRWFEKTKSVFGISECAEGKKVKFAAATLQGPALTWWNAKVATMGLKTVNQMPWTEMKQLMTVEFCPIEGLQRMENELMVEPERVKVNAYIWGLTDNIKGEVTSSKPANLNEAVCMAYKLMEQKSDNSCQTLQNNQKQGNARTMVTVPTDEKVSSGLLPLYERCFTHHVGLCAIRCHKCGKIGHKARYCKEKNVATSANALPILTCYDCGEQGHTRNRCPRKVKQEEVGEVYGRAYAIKNAEPKGPNVVTGTFLLNNRYAFVLFDSGSDRSFVDTRFNSMLNIDPVKIRTCYEVELADGRVVSTNTILKGCTLNLVNHIFKINLMPIELFTFDVIIGMDWLVKHDVVIVCGEKVVRIPYGNKMLIVERDKGVSLLKVLSYIKARKYVERGCHLFLAHVIENESKEKRLEDVPLIHDFLEVFPKELLGLPSPRKVEFRIDLVPRAAPVARAPYRLAPSKMREFSVQLQELLEKGFIHPSSSPWGAPVLFVKKKDGSFRMCIDYRELNKLTVKNHYPLPRIDDLFDQLHGSSVYSKIDLRSGYHQLHIKEEDIPVTSFRTRYGHFEFQVMPFGLTNAPVVFMDLINRVCKPYLDKFFIVFINDILVYSKDEEEHGRHLKIILELLKEERLYAKFSKCNFWLDSVQFLGHVIDCSGVHVDPAKIEAIKSWTALTTPTKVSASILALPEGTEDFMVYCDASLKRLLSRIDAKREGAVVFALRLWRHYLHGTKCVVFIDYKSLQYILNQKELNLRQQRWIELLSDYDCEIRYHPGKANVVADALSWKERNKPLLVRALMMTVHNDLPKELVIHESPKSKYSIHPGSDKMYQDLKPLYWWPNMKADIATYVSKCLTCAKVKAEHQKPSGLLQQPEIPVWKWESITMDIMSGLPRTPSRSLQEALGTNLDMSTAYHPQTDGQRERTIQTLEDMLRACVIKFGSSWDRHLPLVEFSYNNSYHASIRAAPYKALYRRKCRSPIYRSEVGDNQLTGLELFRDTTEKIIQIKNRLLVDRSRQKSYADKRTKPLEFEVGDMVLLKVLPWKSTVCFGKRRKLSPRYIGPFQILARVVPVAYTLELPEELKGIHSTFHVSNLKKCLAEGDIVALMDKI</sequence>
<dbReference type="InterPro" id="IPR041588">
    <property type="entry name" value="Integrase_H2C2"/>
</dbReference>
<keyword evidence="13" id="KW-0239">DNA-directed DNA polymerase</keyword>
<evidence type="ECO:0000256" key="1">
    <source>
        <dbReference type="ARBA" id="ARBA00012493"/>
    </source>
</evidence>
<keyword evidence="4" id="KW-0548">Nucleotidyltransferase</keyword>
<proteinExistence type="predicted"/>
<dbReference type="GO" id="GO:0003964">
    <property type="term" value="F:RNA-directed DNA polymerase activity"/>
    <property type="evidence" value="ECO:0007669"/>
    <property type="project" value="UniProtKB-KW"/>
</dbReference>
<keyword evidence="6" id="KW-0479">Metal-binding</keyword>
<evidence type="ECO:0000256" key="12">
    <source>
        <dbReference type="ARBA" id="ARBA00022918"/>
    </source>
</evidence>
<dbReference type="Gene3D" id="3.30.70.270">
    <property type="match status" value="1"/>
</dbReference>
<organism evidence="20 21">
    <name type="scientific">Tanacetum coccineum</name>
    <dbReference type="NCBI Taxonomy" id="301880"/>
    <lineage>
        <taxon>Eukaryota</taxon>
        <taxon>Viridiplantae</taxon>
        <taxon>Streptophyta</taxon>
        <taxon>Embryophyta</taxon>
        <taxon>Tracheophyta</taxon>
        <taxon>Spermatophyta</taxon>
        <taxon>Magnoliopsida</taxon>
        <taxon>eudicotyledons</taxon>
        <taxon>Gunneridae</taxon>
        <taxon>Pentapetalae</taxon>
        <taxon>asterids</taxon>
        <taxon>campanulids</taxon>
        <taxon>Asterales</taxon>
        <taxon>Asteraceae</taxon>
        <taxon>Asteroideae</taxon>
        <taxon>Anthemideae</taxon>
        <taxon>Anthemidinae</taxon>
        <taxon>Tanacetum</taxon>
    </lineage>
</organism>
<evidence type="ECO:0000256" key="4">
    <source>
        <dbReference type="ARBA" id="ARBA00022695"/>
    </source>
</evidence>
<dbReference type="Gene3D" id="2.40.70.10">
    <property type="entry name" value="Acid Proteases"/>
    <property type="match status" value="1"/>
</dbReference>
<keyword evidence="9" id="KW-0378">Hydrolase</keyword>
<evidence type="ECO:0000256" key="9">
    <source>
        <dbReference type="ARBA" id="ARBA00022801"/>
    </source>
</evidence>
<protein>
    <recommendedName>
        <fullName evidence="1">RNA-directed DNA polymerase</fullName>
        <ecNumber evidence="1">2.7.7.49</ecNumber>
    </recommendedName>
</protein>
<feature type="domain" description="Integrase catalytic" evidence="19">
    <location>
        <begin position="955"/>
        <end position="1048"/>
    </location>
</feature>
<keyword evidence="8" id="KW-0255">Endonuclease</keyword>
<dbReference type="EC" id="2.7.7.49" evidence="1"/>
<evidence type="ECO:0000256" key="6">
    <source>
        <dbReference type="ARBA" id="ARBA00022723"/>
    </source>
</evidence>